<proteinExistence type="inferred from homology"/>
<dbReference type="KEGG" id="mbr:MONBRDRAFT_33648"/>
<protein>
    <recommendedName>
        <fullName evidence="3">Homologous-pairing protein 2 homolog</fullName>
    </recommendedName>
</protein>
<dbReference type="GeneID" id="5893639"/>
<name>A9V6T0_MONBE</name>
<dbReference type="RefSeq" id="XP_001748333.1">
    <property type="nucleotide sequence ID" value="XM_001748281.1"/>
</dbReference>
<sequence>MPQPAAKKPKQIKDEKAASKMLEEYLLRQNRPYNANDLFANLHEAISKTVVGRALAASAEAGRLREKTYGKQKIYFVPQTDMDKLSKDELDALDEELDQLRKTHMELTSTVSALESELSKTLAEPTTDEADKTLAELQAEIMRKQAKLKGLRDDGETMTEADRKRINDKYTKFLVEWKKRRRLARDILDQILEGYPKPKKQLYVRTSVLLLLRNFGSLGGNDKRPALI</sequence>
<dbReference type="GO" id="GO:0000794">
    <property type="term" value="C:condensed nuclear chromosome"/>
    <property type="evidence" value="ECO:0000318"/>
    <property type="project" value="GO_Central"/>
</dbReference>
<comment type="similarity">
    <text evidence="2">Belongs to the HOP2 family.</text>
</comment>
<feature type="domain" description="Homologous-pairing protein 2 winged helix" evidence="9">
    <location>
        <begin position="18"/>
        <end position="77"/>
    </location>
</feature>
<evidence type="ECO:0000259" key="10">
    <source>
        <dbReference type="Pfam" id="PF18517"/>
    </source>
</evidence>
<dbReference type="AlphaFoldDB" id="A9V6T0"/>
<keyword evidence="4 8" id="KW-0175">Coiled coil</keyword>
<evidence type="ECO:0000256" key="2">
    <source>
        <dbReference type="ARBA" id="ARBA00007922"/>
    </source>
</evidence>
<keyword evidence="7" id="KW-0469">Meiosis</keyword>
<dbReference type="Pfam" id="PF07106">
    <property type="entry name" value="WHD_TBPIP"/>
    <property type="match status" value="1"/>
</dbReference>
<keyword evidence="5" id="KW-0233">DNA recombination</keyword>
<dbReference type="EMBL" id="CH991563">
    <property type="protein sequence ID" value="EDQ86788.1"/>
    <property type="molecule type" value="Genomic_DNA"/>
</dbReference>
<feature type="coiled-coil region" evidence="8">
    <location>
        <begin position="83"/>
        <end position="154"/>
    </location>
</feature>
<gene>
    <name evidence="11" type="ORF">MONBRDRAFT_33648</name>
</gene>
<evidence type="ECO:0000256" key="6">
    <source>
        <dbReference type="ARBA" id="ARBA00023242"/>
    </source>
</evidence>
<dbReference type="InParanoid" id="A9V6T0"/>
<dbReference type="OMA" id="CIYTEIG"/>
<accession>A9V6T0</accession>
<dbReference type="InterPro" id="IPR040661">
    <property type="entry name" value="LZ3wCH"/>
</dbReference>
<evidence type="ECO:0000259" key="9">
    <source>
        <dbReference type="Pfam" id="PF07106"/>
    </source>
</evidence>
<reference evidence="11 12" key="1">
    <citation type="journal article" date="2008" name="Nature">
        <title>The genome of the choanoflagellate Monosiga brevicollis and the origin of metazoans.</title>
        <authorList>
            <consortium name="JGI Sequencing"/>
            <person name="King N."/>
            <person name="Westbrook M.J."/>
            <person name="Young S.L."/>
            <person name="Kuo A."/>
            <person name="Abedin M."/>
            <person name="Chapman J."/>
            <person name="Fairclough S."/>
            <person name="Hellsten U."/>
            <person name="Isogai Y."/>
            <person name="Letunic I."/>
            <person name="Marr M."/>
            <person name="Pincus D."/>
            <person name="Putnam N."/>
            <person name="Rokas A."/>
            <person name="Wright K.J."/>
            <person name="Zuzow R."/>
            <person name="Dirks W."/>
            <person name="Good M."/>
            <person name="Goodstein D."/>
            <person name="Lemons D."/>
            <person name="Li W."/>
            <person name="Lyons J.B."/>
            <person name="Morris A."/>
            <person name="Nichols S."/>
            <person name="Richter D.J."/>
            <person name="Salamov A."/>
            <person name="Bork P."/>
            <person name="Lim W.A."/>
            <person name="Manning G."/>
            <person name="Miller W.T."/>
            <person name="McGinnis W."/>
            <person name="Shapiro H."/>
            <person name="Tjian R."/>
            <person name="Grigoriev I.V."/>
            <person name="Rokhsar D."/>
        </authorList>
    </citation>
    <scope>NUCLEOTIDE SEQUENCE [LARGE SCALE GENOMIC DNA]</scope>
    <source>
        <strain evidence="12">MX1 / ATCC 50154</strain>
    </source>
</reference>
<dbReference type="FunCoup" id="A9V6T0">
    <property type="interactions" value="502"/>
</dbReference>
<dbReference type="Gene3D" id="1.10.10.10">
    <property type="entry name" value="Winged helix-like DNA-binding domain superfamily/Winged helix DNA-binding domain"/>
    <property type="match status" value="1"/>
</dbReference>
<evidence type="ECO:0000256" key="4">
    <source>
        <dbReference type="ARBA" id="ARBA00023054"/>
    </source>
</evidence>
<evidence type="ECO:0000313" key="11">
    <source>
        <dbReference type="EMBL" id="EDQ86788.1"/>
    </source>
</evidence>
<keyword evidence="12" id="KW-1185">Reference proteome</keyword>
<evidence type="ECO:0000256" key="3">
    <source>
        <dbReference type="ARBA" id="ARBA00016093"/>
    </source>
</evidence>
<dbReference type="Pfam" id="PF18517">
    <property type="entry name" value="LZ3wCH"/>
    <property type="match status" value="1"/>
</dbReference>
<dbReference type="GO" id="GO:0007129">
    <property type="term" value="P:homologous chromosome pairing at meiosis"/>
    <property type="evidence" value="ECO:0000318"/>
    <property type="project" value="GO_Central"/>
</dbReference>
<keyword evidence="6" id="KW-0539">Nucleus</keyword>
<dbReference type="InterPro" id="IPR010776">
    <property type="entry name" value="Hop2_WH_dom"/>
</dbReference>
<dbReference type="GO" id="GO:0120231">
    <property type="term" value="C:DNA recombinase auxiliary factor complex"/>
    <property type="evidence" value="ECO:0000318"/>
    <property type="project" value="GO_Central"/>
</dbReference>
<dbReference type="GO" id="GO:0120230">
    <property type="term" value="F:recombinase activator activity"/>
    <property type="evidence" value="ECO:0000318"/>
    <property type="project" value="GO_Central"/>
</dbReference>
<dbReference type="Proteomes" id="UP000001357">
    <property type="component" value="Unassembled WGS sequence"/>
</dbReference>
<dbReference type="GO" id="GO:0010774">
    <property type="term" value="P:meiotic strand invasion involved in reciprocal meiotic recombination"/>
    <property type="evidence" value="ECO:0000318"/>
    <property type="project" value="GO_Central"/>
</dbReference>
<dbReference type="PANTHER" id="PTHR15938:SF0">
    <property type="entry name" value="HOMOLOGOUS-PAIRING PROTEIN 2 HOMOLOG"/>
    <property type="match status" value="1"/>
</dbReference>
<dbReference type="PANTHER" id="PTHR15938">
    <property type="entry name" value="TBP-1 INTERACTING PROTEIN"/>
    <property type="match status" value="1"/>
</dbReference>
<evidence type="ECO:0000256" key="1">
    <source>
        <dbReference type="ARBA" id="ARBA00004123"/>
    </source>
</evidence>
<evidence type="ECO:0000256" key="8">
    <source>
        <dbReference type="SAM" id="Coils"/>
    </source>
</evidence>
<evidence type="ECO:0000313" key="12">
    <source>
        <dbReference type="Proteomes" id="UP000001357"/>
    </source>
</evidence>
<dbReference type="InterPro" id="IPR036388">
    <property type="entry name" value="WH-like_DNA-bd_sf"/>
</dbReference>
<dbReference type="GO" id="GO:0000709">
    <property type="term" value="P:meiotic joint molecule formation"/>
    <property type="evidence" value="ECO:0000318"/>
    <property type="project" value="GO_Central"/>
</dbReference>
<dbReference type="STRING" id="81824.A9V6T0"/>
<organism evidence="11 12">
    <name type="scientific">Monosiga brevicollis</name>
    <name type="common">Choanoflagellate</name>
    <dbReference type="NCBI Taxonomy" id="81824"/>
    <lineage>
        <taxon>Eukaryota</taxon>
        <taxon>Choanoflagellata</taxon>
        <taxon>Craspedida</taxon>
        <taxon>Salpingoecidae</taxon>
        <taxon>Monosiga</taxon>
    </lineage>
</organism>
<evidence type="ECO:0000256" key="7">
    <source>
        <dbReference type="ARBA" id="ARBA00023254"/>
    </source>
</evidence>
<dbReference type="eggNOG" id="KOG4603">
    <property type="taxonomic scope" value="Eukaryota"/>
</dbReference>
<feature type="domain" description="Leucine zipper with capping helix" evidence="10">
    <location>
        <begin position="159"/>
        <end position="203"/>
    </location>
</feature>
<dbReference type="GO" id="GO:0003690">
    <property type="term" value="F:double-stranded DNA binding"/>
    <property type="evidence" value="ECO:0000318"/>
    <property type="project" value="GO_Central"/>
</dbReference>
<evidence type="ECO:0000256" key="5">
    <source>
        <dbReference type="ARBA" id="ARBA00023172"/>
    </source>
</evidence>
<comment type="subcellular location">
    <subcellularLocation>
        <location evidence="1">Nucleus</location>
    </subcellularLocation>
</comment>